<dbReference type="PROSITE" id="PS50084">
    <property type="entry name" value="KH_TYPE_1"/>
    <property type="match status" value="3"/>
</dbReference>
<evidence type="ECO:0000256" key="3">
    <source>
        <dbReference type="SAM" id="MobiDB-lite"/>
    </source>
</evidence>
<dbReference type="AlphaFoldDB" id="A0A6A4MCY5"/>
<sequence>MASTPSAVITEHVENGSATAPGPDPETQTSPDATPQAETAAVDATTTAADAVTDAAEAPETENEPTEALAGADTVKVETAEPAAAPEPEAAKWPGWPGHCVFRLIVPVLKVGSIIGRKGDLIKKMCEETRARIRVLDGPSGSPDRIDPIIMGPSPPPPPPHRFSHILCNASPEKSLVYNCHLPSFGFAGEVLISGKEEPEAPLSPAMDAVIRVFKRVSGLSETEGDGKAAGVAFCSIRLLVASTQAINLIGKQGSSIKLIQEGTGASVRVLQLALCKVNVTYRIDAVLKMTGMVLWRRYEVPFYANSDERIVELQGEALKVLQALEAVVGHLRKFLVDQSVLPLFEKINSPAPPQERPVENWADKSMLLSASQTGMGTDYPLSAKRESLFFDRETHLESHMPSSGISLYGQDPGPAGMRSTGLGRAGGPIVTQFGRLMLASFNQIAQTMQIPLAYAEDIIGIGGANIAYIRRTSGAILTVQESRGLPDEITVEIKGTSSQVQAAQQLIQEFISSHKEPGSSSYGRMDTSSRSSYSQLGNTTYPSSSISAQSYGGYEPSDFGGYGNYRCYELKRWKGGKDKKVR</sequence>
<evidence type="ECO:0000313" key="5">
    <source>
        <dbReference type="EMBL" id="KAE9464218.1"/>
    </source>
</evidence>
<dbReference type="Pfam" id="PF00013">
    <property type="entry name" value="KH_1"/>
    <property type="match status" value="3"/>
</dbReference>
<evidence type="ECO:0000313" key="6">
    <source>
        <dbReference type="Proteomes" id="UP000428333"/>
    </source>
</evidence>
<dbReference type="GO" id="GO:0003723">
    <property type="term" value="F:RNA binding"/>
    <property type="evidence" value="ECO:0007669"/>
    <property type="project" value="UniProtKB-UniRule"/>
</dbReference>
<keyword evidence="6" id="KW-1185">Reference proteome</keyword>
<dbReference type="InterPro" id="IPR036612">
    <property type="entry name" value="KH_dom_type_1_sf"/>
</dbReference>
<name>A0A6A4MCY5_9ERIC</name>
<dbReference type="InterPro" id="IPR004087">
    <property type="entry name" value="KH_dom"/>
</dbReference>
<feature type="domain" description="K Homology" evidence="4">
    <location>
        <begin position="443"/>
        <end position="513"/>
    </location>
</feature>
<dbReference type="SMART" id="SM00322">
    <property type="entry name" value="KH"/>
    <property type="match status" value="3"/>
</dbReference>
<feature type="region of interest" description="Disordered" evidence="3">
    <location>
        <begin position="1"/>
        <end position="73"/>
    </location>
</feature>
<comment type="caution">
    <text evidence="5">The sequence shown here is derived from an EMBL/GenBank/DDBJ whole genome shotgun (WGS) entry which is preliminary data.</text>
</comment>
<gene>
    <name evidence="5" type="ORF">C3L33_03857</name>
</gene>
<dbReference type="OrthoDB" id="442947at2759"/>
<dbReference type="Proteomes" id="UP000428333">
    <property type="component" value="Linkage Group LG02"/>
</dbReference>
<dbReference type="InterPro" id="IPR004088">
    <property type="entry name" value="KH_dom_type_1"/>
</dbReference>
<feature type="region of interest" description="Disordered" evidence="3">
    <location>
        <begin position="515"/>
        <end position="551"/>
    </location>
</feature>
<feature type="domain" description="K Homology" evidence="4">
    <location>
        <begin position="233"/>
        <end position="333"/>
    </location>
</feature>
<accession>A0A6A4MCY5</accession>
<protein>
    <recommendedName>
        <fullName evidence="4">K Homology domain-containing protein</fullName>
    </recommendedName>
</protein>
<evidence type="ECO:0000259" key="4">
    <source>
        <dbReference type="SMART" id="SM00322"/>
    </source>
</evidence>
<dbReference type="PANTHER" id="PTHR10288">
    <property type="entry name" value="KH DOMAIN CONTAINING RNA BINDING PROTEIN"/>
    <property type="match status" value="1"/>
</dbReference>
<dbReference type="CDD" id="cd22460">
    <property type="entry name" value="KH-I_PEPPER_rpt2_like"/>
    <property type="match status" value="1"/>
</dbReference>
<dbReference type="EMBL" id="QEFC01000341">
    <property type="protein sequence ID" value="KAE9464218.1"/>
    <property type="molecule type" value="Genomic_DNA"/>
</dbReference>
<dbReference type="CDD" id="cd22461">
    <property type="entry name" value="KH-I_PEPPER_like_rpt3"/>
    <property type="match status" value="1"/>
</dbReference>
<reference evidence="5 6" key="1">
    <citation type="journal article" date="2019" name="Genome Biol. Evol.">
        <title>The Rhododendron genome and chromosomal organization provide insight into shared whole-genome duplications across the heath family (Ericaceae).</title>
        <authorList>
            <person name="Soza V.L."/>
            <person name="Lindsley D."/>
            <person name="Waalkes A."/>
            <person name="Ramage E."/>
            <person name="Patwardhan R.P."/>
            <person name="Burton J.N."/>
            <person name="Adey A."/>
            <person name="Kumar A."/>
            <person name="Qiu R."/>
            <person name="Shendure J."/>
            <person name="Hall B."/>
        </authorList>
    </citation>
    <scope>NUCLEOTIDE SEQUENCE [LARGE SCALE GENOMIC DNA]</scope>
    <source>
        <strain evidence="5">RSF 1966-606</strain>
    </source>
</reference>
<evidence type="ECO:0000256" key="2">
    <source>
        <dbReference type="PROSITE-ProRule" id="PRU00117"/>
    </source>
</evidence>
<keyword evidence="1" id="KW-0677">Repeat</keyword>
<dbReference type="Gene3D" id="3.30.1370.10">
    <property type="entry name" value="K Homology domain, type 1"/>
    <property type="match status" value="3"/>
</dbReference>
<dbReference type="CDD" id="cd22459">
    <property type="entry name" value="KH-I_PEPPER_rpt1_like"/>
    <property type="match status" value="1"/>
</dbReference>
<proteinExistence type="predicted"/>
<organism evidence="5 6">
    <name type="scientific">Rhododendron williamsianum</name>
    <dbReference type="NCBI Taxonomy" id="262921"/>
    <lineage>
        <taxon>Eukaryota</taxon>
        <taxon>Viridiplantae</taxon>
        <taxon>Streptophyta</taxon>
        <taxon>Embryophyta</taxon>
        <taxon>Tracheophyta</taxon>
        <taxon>Spermatophyta</taxon>
        <taxon>Magnoliopsida</taxon>
        <taxon>eudicotyledons</taxon>
        <taxon>Gunneridae</taxon>
        <taxon>Pentapetalae</taxon>
        <taxon>asterids</taxon>
        <taxon>Ericales</taxon>
        <taxon>Ericaceae</taxon>
        <taxon>Ericoideae</taxon>
        <taxon>Rhodoreae</taxon>
        <taxon>Rhododendron</taxon>
    </lineage>
</organism>
<feature type="compositionally biased region" description="Polar residues" evidence="3">
    <location>
        <begin position="519"/>
        <end position="551"/>
    </location>
</feature>
<dbReference type="SUPFAM" id="SSF54791">
    <property type="entry name" value="Eukaryotic type KH-domain (KH-domain type I)"/>
    <property type="match status" value="3"/>
</dbReference>
<feature type="domain" description="K Homology" evidence="4">
    <location>
        <begin position="98"/>
        <end position="215"/>
    </location>
</feature>
<evidence type="ECO:0000256" key="1">
    <source>
        <dbReference type="ARBA" id="ARBA00022737"/>
    </source>
</evidence>
<feature type="compositionally biased region" description="Low complexity" evidence="3">
    <location>
        <begin position="37"/>
        <end position="56"/>
    </location>
</feature>
<keyword evidence="2" id="KW-0694">RNA-binding</keyword>
<feature type="non-terminal residue" evidence="5">
    <location>
        <position position="1"/>
    </location>
</feature>